<dbReference type="AlphaFoldDB" id="A0A6A7BHE9"/>
<feature type="compositionally biased region" description="Basic and acidic residues" evidence="1">
    <location>
        <begin position="89"/>
        <end position="101"/>
    </location>
</feature>
<feature type="transmembrane region" description="Helical" evidence="2">
    <location>
        <begin position="16"/>
        <end position="37"/>
    </location>
</feature>
<evidence type="ECO:0000313" key="4">
    <source>
        <dbReference type="Proteomes" id="UP000799423"/>
    </source>
</evidence>
<evidence type="ECO:0000313" key="3">
    <source>
        <dbReference type="EMBL" id="KAF2853819.1"/>
    </source>
</evidence>
<feature type="region of interest" description="Disordered" evidence="1">
    <location>
        <begin position="74"/>
        <end position="121"/>
    </location>
</feature>
<reference evidence="3" key="1">
    <citation type="submission" date="2020-01" db="EMBL/GenBank/DDBJ databases">
        <authorList>
            <consortium name="DOE Joint Genome Institute"/>
            <person name="Haridas S."/>
            <person name="Albert R."/>
            <person name="Binder M."/>
            <person name="Bloem J."/>
            <person name="Labutti K."/>
            <person name="Salamov A."/>
            <person name="Andreopoulos B."/>
            <person name="Baker S.E."/>
            <person name="Barry K."/>
            <person name="Bills G."/>
            <person name="Bluhm B.H."/>
            <person name="Cannon C."/>
            <person name="Castanera R."/>
            <person name="Culley D.E."/>
            <person name="Daum C."/>
            <person name="Ezra D."/>
            <person name="Gonzalez J.B."/>
            <person name="Henrissat B."/>
            <person name="Kuo A."/>
            <person name="Liang C."/>
            <person name="Lipzen A."/>
            <person name="Lutzoni F."/>
            <person name="Magnuson J."/>
            <person name="Mondo S."/>
            <person name="Nolan M."/>
            <person name="Ohm R."/>
            <person name="Pangilinan J."/>
            <person name="Park H.-J."/>
            <person name="Ramirez L."/>
            <person name="Alfaro M."/>
            <person name="Sun H."/>
            <person name="Tritt A."/>
            <person name="Yoshinaga Y."/>
            <person name="Zwiers L.-H."/>
            <person name="Turgeon B.G."/>
            <person name="Goodwin S.B."/>
            <person name="Spatafora J.W."/>
            <person name="Crous P.W."/>
            <person name="Grigoriev I.V."/>
        </authorList>
    </citation>
    <scope>NUCLEOTIDE SEQUENCE</scope>
    <source>
        <strain evidence="3">IPT5</strain>
    </source>
</reference>
<feature type="compositionally biased region" description="Polar residues" evidence="1">
    <location>
        <begin position="74"/>
        <end position="88"/>
    </location>
</feature>
<dbReference type="EMBL" id="MU006294">
    <property type="protein sequence ID" value="KAF2853819.1"/>
    <property type="molecule type" value="Genomic_DNA"/>
</dbReference>
<proteinExistence type="predicted"/>
<gene>
    <name evidence="3" type="ORF">T440DRAFT_515305</name>
</gene>
<evidence type="ECO:0000256" key="2">
    <source>
        <dbReference type="SAM" id="Phobius"/>
    </source>
</evidence>
<feature type="compositionally biased region" description="Polar residues" evidence="1">
    <location>
        <begin position="102"/>
        <end position="113"/>
    </location>
</feature>
<name>A0A6A7BHE9_9PLEO</name>
<accession>A0A6A7BHE9</accession>
<organism evidence="3 4">
    <name type="scientific">Plenodomus tracheiphilus IPT5</name>
    <dbReference type="NCBI Taxonomy" id="1408161"/>
    <lineage>
        <taxon>Eukaryota</taxon>
        <taxon>Fungi</taxon>
        <taxon>Dikarya</taxon>
        <taxon>Ascomycota</taxon>
        <taxon>Pezizomycotina</taxon>
        <taxon>Dothideomycetes</taxon>
        <taxon>Pleosporomycetidae</taxon>
        <taxon>Pleosporales</taxon>
        <taxon>Pleosporineae</taxon>
        <taxon>Leptosphaeriaceae</taxon>
        <taxon>Plenodomus</taxon>
    </lineage>
</organism>
<keyword evidence="2" id="KW-0472">Membrane</keyword>
<evidence type="ECO:0000256" key="1">
    <source>
        <dbReference type="SAM" id="MobiDB-lite"/>
    </source>
</evidence>
<sequence>MAQDTQTALPGIKRGIAIGVTCSVAVILILVLATFSIRRRRRIARLEQQKKDDLANKVVFEEVWWLEKTKKTIQAPTQVPTETGTSTLHELDGSSETERPRSQVNKPKAQQPSCCPMSPKPDQYRTLRCNNRLPSLIVSPPEH</sequence>
<keyword evidence="4" id="KW-1185">Reference proteome</keyword>
<keyword evidence="2" id="KW-1133">Transmembrane helix</keyword>
<protein>
    <submittedName>
        <fullName evidence="3">Uncharacterized protein</fullName>
    </submittedName>
</protein>
<dbReference type="OrthoDB" id="3798952at2759"/>
<keyword evidence="2" id="KW-0812">Transmembrane</keyword>
<dbReference type="Proteomes" id="UP000799423">
    <property type="component" value="Unassembled WGS sequence"/>
</dbReference>